<feature type="region of interest" description="Disordered" evidence="5">
    <location>
        <begin position="327"/>
        <end position="346"/>
    </location>
</feature>
<feature type="domain" description="Ig-like" evidence="6">
    <location>
        <begin position="344"/>
        <end position="435"/>
    </location>
</feature>
<keyword evidence="4" id="KW-0393">Immunoglobulin domain</keyword>
<reference evidence="7" key="2">
    <citation type="submission" date="2025-08" db="UniProtKB">
        <authorList>
            <consortium name="Ensembl"/>
        </authorList>
    </citation>
    <scope>IDENTIFICATION</scope>
</reference>
<dbReference type="AlphaFoldDB" id="A0A8C4S4E9"/>
<sequence>MRPVSELIKPRTRPALASAEEARGLAVHKKSLTSMEQKSEIKEKVVKKEMVYEETKSSYQETRTSRSQLTVSDGQRVTLKANIPGASTVKWILNGVEILNSEDYRYGISGEDHTLTIKKVSKKAEGIITCEAKTEHGLVKCQFDITVTRKVSTAPAFVIQPKSQNINEGQSVKFICEISGEPSPDVEWLKDNITISVDRNIKLSRTKNTYTLEILSAAITDSGKYTITAKNVHGQCSATASLNVLALVEEPVKQVVLEKSAAASMQERFSSKSVHMAASTQEASFSRSSMTEVKFASMSQTSMSSMKESHVAMSSSSVMGMSSLSQTAGSTSRMIRRGGKGAPPRIEALPEDISIEKGKVLTVACAFSGEPIPEIQWSRGGEVLSSKEKSGRFHIETTDDLTTLIITSVKENDAGLYTLKLSNELGSDSATINISIRSI</sequence>
<dbReference type="SMART" id="SM00409">
    <property type="entry name" value="IG"/>
    <property type="match status" value="3"/>
</dbReference>
<evidence type="ECO:0000256" key="1">
    <source>
        <dbReference type="ARBA" id="ARBA00004496"/>
    </source>
</evidence>
<dbReference type="InterPro" id="IPR003598">
    <property type="entry name" value="Ig_sub2"/>
</dbReference>
<evidence type="ECO:0000256" key="2">
    <source>
        <dbReference type="ARBA" id="ARBA00022490"/>
    </source>
</evidence>
<evidence type="ECO:0000256" key="3">
    <source>
        <dbReference type="ARBA" id="ARBA00022737"/>
    </source>
</evidence>
<keyword evidence="3" id="KW-0677">Repeat</keyword>
<dbReference type="SUPFAM" id="SSF48726">
    <property type="entry name" value="Immunoglobulin"/>
    <property type="match status" value="3"/>
</dbReference>
<dbReference type="Pfam" id="PF07679">
    <property type="entry name" value="I-set"/>
    <property type="match status" value="3"/>
</dbReference>
<feature type="region of interest" description="Disordered" evidence="5">
    <location>
        <begin position="1"/>
        <end position="22"/>
    </location>
</feature>
<dbReference type="InterPro" id="IPR013098">
    <property type="entry name" value="Ig_I-set"/>
</dbReference>
<dbReference type="Ensembl" id="ENSECRT00000011441.1">
    <property type="protein sequence ID" value="ENSECRP00000011256.1"/>
    <property type="gene ID" value="ENSECRG00000007500.1"/>
</dbReference>
<reference evidence="7" key="1">
    <citation type="submission" date="2021-06" db="EMBL/GenBank/DDBJ databases">
        <authorList>
            <consortium name="Wellcome Sanger Institute Data Sharing"/>
        </authorList>
    </citation>
    <scope>NUCLEOTIDE SEQUENCE [LARGE SCALE GENOMIC DNA]</scope>
</reference>
<evidence type="ECO:0000313" key="7">
    <source>
        <dbReference type="Ensembl" id="ENSECRP00000011256.1"/>
    </source>
</evidence>
<evidence type="ECO:0000256" key="5">
    <source>
        <dbReference type="SAM" id="MobiDB-lite"/>
    </source>
</evidence>
<evidence type="ECO:0000313" key="8">
    <source>
        <dbReference type="Proteomes" id="UP000694620"/>
    </source>
</evidence>
<dbReference type="PROSITE" id="PS50835">
    <property type="entry name" value="IG_LIKE"/>
    <property type="match status" value="2"/>
</dbReference>
<evidence type="ECO:0000259" key="6">
    <source>
        <dbReference type="PROSITE" id="PS50835"/>
    </source>
</evidence>
<dbReference type="SMART" id="SM00408">
    <property type="entry name" value="IGc2"/>
    <property type="match status" value="3"/>
</dbReference>
<dbReference type="Gene3D" id="2.60.40.10">
    <property type="entry name" value="Immunoglobulins"/>
    <property type="match status" value="3"/>
</dbReference>
<dbReference type="InterPro" id="IPR036179">
    <property type="entry name" value="Ig-like_dom_sf"/>
</dbReference>
<proteinExistence type="predicted"/>
<comment type="subcellular location">
    <subcellularLocation>
        <location evidence="1">Cytoplasm</location>
    </subcellularLocation>
</comment>
<organism evidence="7 8">
    <name type="scientific">Erpetoichthys calabaricus</name>
    <name type="common">Rope fish</name>
    <name type="synonym">Calamoichthys calabaricus</name>
    <dbReference type="NCBI Taxonomy" id="27687"/>
    <lineage>
        <taxon>Eukaryota</taxon>
        <taxon>Metazoa</taxon>
        <taxon>Chordata</taxon>
        <taxon>Craniata</taxon>
        <taxon>Vertebrata</taxon>
        <taxon>Euteleostomi</taxon>
        <taxon>Actinopterygii</taxon>
        <taxon>Polypteriformes</taxon>
        <taxon>Polypteridae</taxon>
        <taxon>Erpetoichthys</taxon>
    </lineage>
</organism>
<feature type="domain" description="Ig-like" evidence="6">
    <location>
        <begin position="155"/>
        <end position="243"/>
    </location>
</feature>
<dbReference type="FunFam" id="2.60.40.10:FF:000031">
    <property type="entry name" value="Myosin-binding protein C, slow type"/>
    <property type="match status" value="1"/>
</dbReference>
<protein>
    <recommendedName>
        <fullName evidence="6">Ig-like domain-containing protein</fullName>
    </recommendedName>
</protein>
<dbReference type="FunFam" id="2.60.40.10:FF:001476">
    <property type="entry name" value="titin isoform X1"/>
    <property type="match status" value="1"/>
</dbReference>
<dbReference type="Proteomes" id="UP000694620">
    <property type="component" value="Chromosome 8"/>
</dbReference>
<dbReference type="InterPro" id="IPR013783">
    <property type="entry name" value="Ig-like_fold"/>
</dbReference>
<evidence type="ECO:0000256" key="4">
    <source>
        <dbReference type="ARBA" id="ARBA00023319"/>
    </source>
</evidence>
<keyword evidence="2" id="KW-0963">Cytoplasm</keyword>
<dbReference type="GO" id="GO:0005737">
    <property type="term" value="C:cytoplasm"/>
    <property type="evidence" value="ECO:0007669"/>
    <property type="project" value="UniProtKB-SubCell"/>
</dbReference>
<dbReference type="InterPro" id="IPR007110">
    <property type="entry name" value="Ig-like_dom"/>
</dbReference>
<dbReference type="PANTHER" id="PTHR47633">
    <property type="entry name" value="IMMUNOGLOBULIN"/>
    <property type="match status" value="1"/>
</dbReference>
<keyword evidence="8" id="KW-1185">Reference proteome</keyword>
<dbReference type="FunFam" id="2.60.40.10:FF:000425">
    <property type="entry name" value="Myosin light chain kinase"/>
    <property type="match status" value="1"/>
</dbReference>
<accession>A0A8C4S4E9</accession>
<dbReference type="GeneTree" id="ENSGT01110000267173"/>
<name>A0A8C4S4E9_ERPCA</name>
<dbReference type="InterPro" id="IPR003599">
    <property type="entry name" value="Ig_sub"/>
</dbReference>
<reference evidence="7" key="3">
    <citation type="submission" date="2025-09" db="UniProtKB">
        <authorList>
            <consortium name="Ensembl"/>
        </authorList>
    </citation>
    <scope>IDENTIFICATION</scope>
</reference>